<dbReference type="InterPro" id="IPR032788">
    <property type="entry name" value="AGL_central"/>
</dbReference>
<feature type="domain" description="Eukaryotic glycogen debranching enzyme N-terminal" evidence="2">
    <location>
        <begin position="813"/>
        <end position="890"/>
    </location>
</feature>
<dbReference type="SUPFAM" id="SSF51445">
    <property type="entry name" value="(Trans)glycosidases"/>
    <property type="match status" value="1"/>
</dbReference>
<name>A0AAV8ZLM3_9CUCU</name>
<dbReference type="Proteomes" id="UP001162156">
    <property type="component" value="Unassembled WGS sequence"/>
</dbReference>
<evidence type="ECO:0000313" key="6">
    <source>
        <dbReference type="Proteomes" id="UP001162156"/>
    </source>
</evidence>
<dbReference type="PANTHER" id="PTHR10569">
    <property type="entry name" value="GLYCOGEN DEBRANCHING ENZYME"/>
    <property type="match status" value="1"/>
</dbReference>
<feature type="domain" description="Glycogen debranching enzyme glucanotransferase" evidence="3">
    <location>
        <begin position="894"/>
        <end position="1179"/>
    </location>
</feature>
<feature type="region of interest" description="Disordered" evidence="1">
    <location>
        <begin position="164"/>
        <end position="194"/>
    </location>
</feature>
<evidence type="ECO:0000313" key="5">
    <source>
        <dbReference type="EMBL" id="KAJ8965550.1"/>
    </source>
</evidence>
<feature type="domain" description="Glycogen debranching enzyme central" evidence="4">
    <location>
        <begin position="1382"/>
        <end position="1582"/>
    </location>
</feature>
<evidence type="ECO:0000259" key="3">
    <source>
        <dbReference type="Pfam" id="PF14701"/>
    </source>
</evidence>
<dbReference type="InterPro" id="IPR010401">
    <property type="entry name" value="AGL/Gdb1"/>
</dbReference>
<feature type="compositionally biased region" description="Basic and acidic residues" evidence="1">
    <location>
        <begin position="81"/>
        <end position="91"/>
    </location>
</feature>
<dbReference type="GO" id="GO:0005980">
    <property type="term" value="P:glycogen catabolic process"/>
    <property type="evidence" value="ECO:0007669"/>
    <property type="project" value="InterPro"/>
</dbReference>
<dbReference type="GO" id="GO:0004135">
    <property type="term" value="F:amylo-alpha-1,6-glucosidase activity"/>
    <property type="evidence" value="ECO:0007669"/>
    <property type="project" value="InterPro"/>
</dbReference>
<keyword evidence="6" id="KW-1185">Reference proteome</keyword>
<feature type="compositionally biased region" description="Basic residues" evidence="1">
    <location>
        <begin position="27"/>
        <end position="36"/>
    </location>
</feature>
<dbReference type="InterPro" id="IPR029436">
    <property type="entry name" value="AGL_euk_N"/>
</dbReference>
<organism evidence="5 6">
    <name type="scientific">Rhamnusium bicolor</name>
    <dbReference type="NCBI Taxonomy" id="1586634"/>
    <lineage>
        <taxon>Eukaryota</taxon>
        <taxon>Metazoa</taxon>
        <taxon>Ecdysozoa</taxon>
        <taxon>Arthropoda</taxon>
        <taxon>Hexapoda</taxon>
        <taxon>Insecta</taxon>
        <taxon>Pterygota</taxon>
        <taxon>Neoptera</taxon>
        <taxon>Endopterygota</taxon>
        <taxon>Coleoptera</taxon>
        <taxon>Polyphaga</taxon>
        <taxon>Cucujiformia</taxon>
        <taxon>Chrysomeloidea</taxon>
        <taxon>Cerambycidae</taxon>
        <taxon>Lepturinae</taxon>
        <taxon>Rhagiini</taxon>
        <taxon>Rhamnusium</taxon>
    </lineage>
</organism>
<dbReference type="Pfam" id="PF14699">
    <property type="entry name" value="hGDE_N"/>
    <property type="match status" value="1"/>
</dbReference>
<dbReference type="Pfam" id="PF14702">
    <property type="entry name" value="hGDE_central"/>
    <property type="match status" value="1"/>
</dbReference>
<reference evidence="5" key="1">
    <citation type="journal article" date="2023" name="Insect Mol. Biol.">
        <title>Genome sequencing provides insights into the evolution of gene families encoding plant cell wall-degrading enzymes in longhorned beetles.</title>
        <authorList>
            <person name="Shin N.R."/>
            <person name="Okamura Y."/>
            <person name="Kirsch R."/>
            <person name="Pauchet Y."/>
        </authorList>
    </citation>
    <scope>NUCLEOTIDE SEQUENCE</scope>
    <source>
        <strain evidence="5">RBIC_L_NR</strain>
    </source>
</reference>
<protein>
    <recommendedName>
        <fullName evidence="7">Glycogen debranching enzyme</fullName>
    </recommendedName>
</protein>
<evidence type="ECO:0000259" key="2">
    <source>
        <dbReference type="Pfam" id="PF14699"/>
    </source>
</evidence>
<feature type="compositionally biased region" description="Basic and acidic residues" evidence="1">
    <location>
        <begin position="169"/>
        <end position="178"/>
    </location>
</feature>
<dbReference type="Pfam" id="PF14701">
    <property type="entry name" value="hDGE_amylase"/>
    <property type="match status" value="2"/>
</dbReference>
<feature type="domain" description="Glycogen debranching enzyme glucanotransferase" evidence="3">
    <location>
        <begin position="1184"/>
        <end position="1252"/>
    </location>
</feature>
<evidence type="ECO:0008006" key="7">
    <source>
        <dbReference type="Google" id="ProtNLM"/>
    </source>
</evidence>
<evidence type="ECO:0000259" key="4">
    <source>
        <dbReference type="Pfam" id="PF14702"/>
    </source>
</evidence>
<proteinExistence type="predicted"/>
<dbReference type="InterPro" id="IPR032792">
    <property type="entry name" value="AGL_glucanoTrfase"/>
</dbReference>
<dbReference type="GO" id="GO:0004134">
    <property type="term" value="F:4-alpha-glucanotransferase activity"/>
    <property type="evidence" value="ECO:0007669"/>
    <property type="project" value="InterPro"/>
</dbReference>
<accession>A0AAV8ZLM3</accession>
<evidence type="ECO:0000256" key="1">
    <source>
        <dbReference type="SAM" id="MobiDB-lite"/>
    </source>
</evidence>
<dbReference type="InterPro" id="IPR017853">
    <property type="entry name" value="GH"/>
</dbReference>
<dbReference type="Gene3D" id="3.20.20.80">
    <property type="entry name" value="Glycosidases"/>
    <property type="match status" value="2"/>
</dbReference>
<dbReference type="EMBL" id="JANEYF010001213">
    <property type="protein sequence ID" value="KAJ8965550.1"/>
    <property type="molecule type" value="Genomic_DNA"/>
</dbReference>
<gene>
    <name evidence="5" type="ORF">NQ314_004050</name>
</gene>
<feature type="region of interest" description="Disordered" evidence="1">
    <location>
        <begin position="1"/>
        <end position="107"/>
    </location>
</feature>
<sequence length="1582" mass="181363">MIIGTREDTPNTTVSSKASSKDSSKLKSTKPRQNTKKTHEEPAFSTNLSTPIEDIIEETITEEIKKEVKQTSTSRKKGKSKSQDNKEDNEGISKSNRKQNKEEGNVNIGYSFFKPETSETVKSETILKTKLRTFNSTSSKVNEDESLIDDIGFSFLPVKEKGKKSKNKSLLETKDSKENLNTVQHSQKKTKEDLPKSSIIDHYKKRASRQTVIETVPAVTNNSLEKVQHFASLNKLEEKQQLENKNRSEYRESKKVSSSISYANVLTNNIPEKEDDEDINLDTYKTSEKAIDIKSINPFDEKLLTEKRKYISFETNSEDRDLDITFEKVQIVDNIQQFKIIEEDLIQKVQESSKVFDSSIPKPNLEKNLSKSSTSSSIEVISEPPSEQNSIDYQNIQLQSFVEKFYTEEVPKQFDIGESIVNSDPVVKQFSELKGHICSSESSSICVLDSRSETEEISNKEEAQVDDHFQSVSNATTQKQISSEVEDSLPNITEKPFVQFQTEYSTHSDSDSVDAFIFIGKDSEEKNIPLEESSIFSDQQVDTQLTKADDVSLQKDLQLLETLVKFSEELSQELCHSEKTVDKQSEYFKLDNFCDTLESQAQEKTDPIVFAPEPSFSSLGSEKKVETESLKEHTPPEITEEVVETFQQLGETSEEKELQVSKDYFKRDYSRSPQFVEKLKYFEEYSKQTEISPLSVTTAEIKSVQFLPFLETNEYQTTEHLVDKSSNNSYIDRLKDQTIPVVEESQQGTEKEKCVKEFSYITGNTFETLSITENKSNQELKMASTQQIRILTLNNQEHQECTLYRIEKHWAIQFRLGPTLFGRKVNLYCNYPVESNGDLSGFNRDKYQLLTWKLDEGCKNADDTAAYTQITTKLSGSFHYYFTYESGNSDRPVIVELGKSNSSYSLSEQLKVNPIFKKESGEIPTFEEIEQFIAKIRKEWKITSICDIVLNHTANESQWIKEHPEVTYNCVNCPYMRPAYLLDAAFYQFSLDVERGLYEDRGIPIEVNHEDHLNAIRYHFRISVLEPLKLEELYICDVNKLVAEFLNFARNTAPNTRDIRKISEELKLLQDPEYKRLSGKVDMALALKLYNVYWNDTFDEESRLKRCAEEFKNKLDAINHTIIEKVNDHLASAVENVIAGIRYFRVQTDGPRIKEITKNNPLVYRYFTDYGTPKDLNEHEDIIELIAWGDSVKLRFGDKPEDCPFLWNYMRKYVEQTARIFDGVRLDNCHSTPLPVAEYLLDCARRIRPDLYIVAELFTNSDITDNIFVNRLGITSLIREAMSAWDSHEEGRLVYRYGGSPVGSFYQPSIRPLVPSVAHALFLDLTHDNPSPVEKRSVFDLLPSTALVNMACCASGSNRGYDELRDQNLALENLRYVTKKSGIIAAKRAINDLHFTLGKEGYNQVYVDQMDSDIVAVTRHRPDTHQSYILIAFTAFGHPNEDAGIHQRNIKPLKLEGVLDEIVLEATLSHINVKTGGSKFAKWEKFVRNSKWIHGLSEYQVRHKTNIQVTEVSLPEAMTEAVETVCTLIHKFSITKEAELALIVNRMTLADLNRTIYRCDQEERDEGFGFGTYYIPNFGPLV</sequence>
<dbReference type="PANTHER" id="PTHR10569:SF2">
    <property type="entry name" value="GLYCOGEN DEBRANCHING ENZYME"/>
    <property type="match status" value="1"/>
</dbReference>
<comment type="caution">
    <text evidence="5">The sequence shown here is derived from an EMBL/GenBank/DDBJ whole genome shotgun (WGS) entry which is preliminary data.</text>
</comment>